<name>A0A1R2B2W6_9CILI</name>
<evidence type="ECO:0008006" key="4">
    <source>
        <dbReference type="Google" id="ProtNLM"/>
    </source>
</evidence>
<sequence>MEDPTNLSDKDICFHEKSLNSSGSKNQEYLVMTVEIGDGRTDIITIHENDDPSFLALEFASKHNLDHSLQKSLSKLIRQNKELVEKKSSIARDMDNWSDWPGSHCQSKNFGEFDSFTPKINEKSRKIVSKYERPGNVYERLYQTSKKHNESKDITKNNENINKSKTAVNNINYGEWLYVKGIKMKEAAIKSSEEKKKKQIEQDSKELTFAPSINKVSSLISPRYYEKPEDILFRKAEMTKQKIEAMRQKYEEQKLKECSFTPQINAGIRTRETEKSIYDTLYDQADKAKEKNLIKREYDLKQYSFSPNVTLTKKRNSESHEPVYERLLNSRKRFEDNLEEVRQARNSNIDEVTGQKFFMPVTESKIEPRDKPVWEILYSKDSETKKERQSLASEEMRFWEANACAQKTTEKTKKIFDEFKEKQYEKLFSAMDSDNDGKISVNAISIDKLDLRTVELLKPVFESIQMTKEEIDFKGFLQIIENIVKSMNVDDRAYLLRREPRPQTEKTKERLSNLSPKSPNLSGKKGSAISDNLYDRLLAASKITEMRSKKNKEVNELLELKNCTFRPDLTKH</sequence>
<protein>
    <recommendedName>
        <fullName evidence="4">EF-hand domain-containing protein</fullName>
    </recommendedName>
</protein>
<dbReference type="AlphaFoldDB" id="A0A1R2B2W6"/>
<dbReference type="Proteomes" id="UP000187209">
    <property type="component" value="Unassembled WGS sequence"/>
</dbReference>
<keyword evidence="3" id="KW-1185">Reference proteome</keyword>
<reference evidence="2 3" key="1">
    <citation type="submission" date="2016-11" db="EMBL/GenBank/DDBJ databases">
        <title>The macronuclear genome of Stentor coeruleus: a giant cell with tiny introns.</title>
        <authorList>
            <person name="Slabodnick M."/>
            <person name="Ruby J.G."/>
            <person name="Reiff S.B."/>
            <person name="Swart E.C."/>
            <person name="Gosai S."/>
            <person name="Prabakaran S."/>
            <person name="Witkowska E."/>
            <person name="Larue G.E."/>
            <person name="Fisher S."/>
            <person name="Freeman R.M."/>
            <person name="Gunawardena J."/>
            <person name="Chu W."/>
            <person name="Stover N.A."/>
            <person name="Gregory B.D."/>
            <person name="Nowacki M."/>
            <person name="Derisi J."/>
            <person name="Roy S.W."/>
            <person name="Marshall W.F."/>
            <person name="Sood P."/>
        </authorList>
    </citation>
    <scope>NUCLEOTIDE SEQUENCE [LARGE SCALE GENOMIC DNA]</scope>
    <source>
        <strain evidence="2">WM001</strain>
    </source>
</reference>
<organism evidence="2 3">
    <name type="scientific">Stentor coeruleus</name>
    <dbReference type="NCBI Taxonomy" id="5963"/>
    <lineage>
        <taxon>Eukaryota</taxon>
        <taxon>Sar</taxon>
        <taxon>Alveolata</taxon>
        <taxon>Ciliophora</taxon>
        <taxon>Postciliodesmatophora</taxon>
        <taxon>Heterotrichea</taxon>
        <taxon>Heterotrichida</taxon>
        <taxon>Stentoridae</taxon>
        <taxon>Stentor</taxon>
    </lineage>
</organism>
<gene>
    <name evidence="2" type="ORF">SteCoe_30763</name>
</gene>
<evidence type="ECO:0000313" key="2">
    <source>
        <dbReference type="EMBL" id="OMJ71112.1"/>
    </source>
</evidence>
<evidence type="ECO:0000313" key="3">
    <source>
        <dbReference type="Proteomes" id="UP000187209"/>
    </source>
</evidence>
<dbReference type="PANTHER" id="PTHR35381:SF1">
    <property type="entry name" value="EF-HAND DOMAIN-CONTAINING PROTEIN"/>
    <property type="match status" value="1"/>
</dbReference>
<feature type="region of interest" description="Disordered" evidence="1">
    <location>
        <begin position="498"/>
        <end position="527"/>
    </location>
</feature>
<dbReference type="PANTHER" id="PTHR35381">
    <property type="entry name" value="EF-HAND DOMAIN-CONTAINING PROTEIN"/>
    <property type="match status" value="1"/>
</dbReference>
<evidence type="ECO:0000256" key="1">
    <source>
        <dbReference type="SAM" id="MobiDB-lite"/>
    </source>
</evidence>
<proteinExistence type="predicted"/>
<dbReference type="EMBL" id="MPUH01001022">
    <property type="protein sequence ID" value="OMJ71112.1"/>
    <property type="molecule type" value="Genomic_DNA"/>
</dbReference>
<feature type="compositionally biased region" description="Basic and acidic residues" evidence="1">
    <location>
        <begin position="498"/>
        <end position="511"/>
    </location>
</feature>
<feature type="compositionally biased region" description="Low complexity" evidence="1">
    <location>
        <begin position="512"/>
        <end position="522"/>
    </location>
</feature>
<accession>A0A1R2B2W6</accession>
<dbReference type="SUPFAM" id="SSF47473">
    <property type="entry name" value="EF-hand"/>
    <property type="match status" value="1"/>
</dbReference>
<dbReference type="InterPro" id="IPR011992">
    <property type="entry name" value="EF-hand-dom_pair"/>
</dbReference>
<dbReference type="OrthoDB" id="313506at2759"/>
<comment type="caution">
    <text evidence="2">The sequence shown here is derived from an EMBL/GenBank/DDBJ whole genome shotgun (WGS) entry which is preliminary data.</text>
</comment>